<dbReference type="OrthoDB" id="5587616at2759"/>
<feature type="compositionally biased region" description="Acidic residues" evidence="7">
    <location>
        <begin position="120"/>
        <end position="140"/>
    </location>
</feature>
<name>A0A7G3ZH62_9SACH</name>
<dbReference type="GO" id="GO:0006335">
    <property type="term" value="P:DNA replication-dependent chromatin assembly"/>
    <property type="evidence" value="ECO:0007669"/>
    <property type="project" value="TreeGrafter"/>
</dbReference>
<dbReference type="GeneID" id="59326015"/>
<dbReference type="SMART" id="SM00028">
    <property type="entry name" value="TPR"/>
    <property type="match status" value="2"/>
</dbReference>
<feature type="repeat" description="TPR" evidence="6">
    <location>
        <begin position="14"/>
        <end position="47"/>
    </location>
</feature>
<comment type="similarity">
    <text evidence="2">Belongs to the NASP family.</text>
</comment>
<dbReference type="AlphaFoldDB" id="A0A7G3ZH62"/>
<evidence type="ECO:0000256" key="6">
    <source>
        <dbReference type="PROSITE-ProRule" id="PRU00339"/>
    </source>
</evidence>
<dbReference type="InterPro" id="IPR019734">
    <property type="entry name" value="TPR_rpt"/>
</dbReference>
<dbReference type="Pfam" id="PF10516">
    <property type="entry name" value="SHNi-TPR"/>
    <property type="match status" value="1"/>
</dbReference>
<dbReference type="SUPFAM" id="SSF48452">
    <property type="entry name" value="TPR-like"/>
    <property type="match status" value="1"/>
</dbReference>
<dbReference type="InterPro" id="IPR051730">
    <property type="entry name" value="NASP-like"/>
</dbReference>
<dbReference type="Pfam" id="PF13181">
    <property type="entry name" value="TPR_8"/>
    <property type="match status" value="1"/>
</dbReference>
<evidence type="ECO:0000256" key="2">
    <source>
        <dbReference type="ARBA" id="ARBA00008402"/>
    </source>
</evidence>
<evidence type="ECO:0000313" key="9">
    <source>
        <dbReference type="EMBL" id="QLL32848.1"/>
    </source>
</evidence>
<dbReference type="GO" id="GO:0005654">
    <property type="term" value="C:nucleoplasm"/>
    <property type="evidence" value="ECO:0007669"/>
    <property type="project" value="TreeGrafter"/>
</dbReference>
<keyword evidence="5" id="KW-0539">Nucleus</keyword>
<feature type="compositionally biased region" description="Acidic residues" evidence="7">
    <location>
        <begin position="148"/>
        <end position="162"/>
    </location>
</feature>
<evidence type="ECO:0000313" key="10">
    <source>
        <dbReference type="Proteomes" id="UP000515788"/>
    </source>
</evidence>
<reference evidence="9 10" key="1">
    <citation type="submission" date="2020-06" db="EMBL/GenBank/DDBJ databases">
        <title>The yeast mating-type switching endonuclease HO is a domesticated member of an unorthodox homing genetic element family.</title>
        <authorList>
            <person name="Coughlan A.Y."/>
            <person name="Lombardi L."/>
            <person name="Braun-Galleani S."/>
            <person name="Martos A.R."/>
            <person name="Galeote V."/>
            <person name="Bigey F."/>
            <person name="Dequin S."/>
            <person name="Byrne K.P."/>
            <person name="Wolfe K.H."/>
        </authorList>
    </citation>
    <scope>NUCLEOTIDE SEQUENCE [LARGE SCALE GENOMIC DNA]</scope>
    <source>
        <strain evidence="9 10">CBS764</strain>
    </source>
</reference>
<evidence type="ECO:0000256" key="7">
    <source>
        <dbReference type="SAM" id="MobiDB-lite"/>
    </source>
</evidence>
<dbReference type="GO" id="GO:0042393">
    <property type="term" value="F:histone binding"/>
    <property type="evidence" value="ECO:0007669"/>
    <property type="project" value="TreeGrafter"/>
</dbReference>
<comment type="subcellular location">
    <subcellularLocation>
        <location evidence="1">Nucleus</location>
    </subcellularLocation>
</comment>
<keyword evidence="3" id="KW-0677">Repeat</keyword>
<keyword evidence="10" id="KW-1185">Reference proteome</keyword>
<evidence type="ECO:0000256" key="3">
    <source>
        <dbReference type="ARBA" id="ARBA00022737"/>
    </source>
</evidence>
<dbReference type="InterPro" id="IPR019544">
    <property type="entry name" value="Tetratricopeptide_SHNi-TPR_dom"/>
</dbReference>
<dbReference type="RefSeq" id="XP_037139522.1">
    <property type="nucleotide sequence ID" value="XM_037283626.1"/>
</dbReference>
<dbReference type="Gene3D" id="1.25.40.10">
    <property type="entry name" value="Tetratricopeptide repeat domain"/>
    <property type="match status" value="1"/>
</dbReference>
<dbReference type="PANTHER" id="PTHR15081:SF1">
    <property type="entry name" value="NUCLEAR AUTOANTIGENIC SPERM PROTEIN"/>
    <property type="match status" value="1"/>
</dbReference>
<dbReference type="PROSITE" id="PS50005">
    <property type="entry name" value="TPR"/>
    <property type="match status" value="2"/>
</dbReference>
<dbReference type="PANTHER" id="PTHR15081">
    <property type="entry name" value="NUCLEAR AUTOANTIGENIC SPERM PROTEIN NASP -RELATED"/>
    <property type="match status" value="1"/>
</dbReference>
<gene>
    <name evidence="9" type="ORF">HG536_0D03700</name>
</gene>
<dbReference type="EMBL" id="CP059249">
    <property type="protein sequence ID" value="QLL32848.1"/>
    <property type="molecule type" value="Genomic_DNA"/>
</dbReference>
<evidence type="ECO:0000259" key="8">
    <source>
        <dbReference type="Pfam" id="PF10516"/>
    </source>
</evidence>
<feature type="region of interest" description="Disordered" evidence="7">
    <location>
        <begin position="68"/>
        <end position="168"/>
    </location>
</feature>
<protein>
    <recommendedName>
        <fullName evidence="8">Tetratricopeptide SHNi-TPR domain-containing protein</fullName>
    </recommendedName>
</protein>
<evidence type="ECO:0000256" key="5">
    <source>
        <dbReference type="ARBA" id="ARBA00023242"/>
    </source>
</evidence>
<dbReference type="GO" id="GO:0034080">
    <property type="term" value="P:CENP-A containing chromatin assembly"/>
    <property type="evidence" value="ECO:0007669"/>
    <property type="project" value="TreeGrafter"/>
</dbReference>
<feature type="domain" description="Tetratricopeptide SHNi-TPR" evidence="8">
    <location>
        <begin position="210"/>
        <end position="237"/>
    </location>
</feature>
<organism evidence="9 10">
    <name type="scientific">Torulaspora globosa</name>
    <dbReference type="NCBI Taxonomy" id="48254"/>
    <lineage>
        <taxon>Eukaryota</taxon>
        <taxon>Fungi</taxon>
        <taxon>Dikarya</taxon>
        <taxon>Ascomycota</taxon>
        <taxon>Saccharomycotina</taxon>
        <taxon>Saccharomycetes</taxon>
        <taxon>Saccharomycetales</taxon>
        <taxon>Saccharomycetaceae</taxon>
        <taxon>Torulaspora</taxon>
    </lineage>
</organism>
<dbReference type="KEGG" id="tgb:HG536_0D03700"/>
<proteinExistence type="inferred from homology"/>
<feature type="repeat" description="TPR" evidence="6">
    <location>
        <begin position="209"/>
        <end position="242"/>
    </location>
</feature>
<feature type="compositionally biased region" description="Acidic residues" evidence="7">
    <location>
        <begin position="81"/>
        <end position="99"/>
    </location>
</feature>
<keyword evidence="4 6" id="KW-0802">TPR repeat</keyword>
<dbReference type="InterPro" id="IPR011990">
    <property type="entry name" value="TPR-like_helical_dom_sf"/>
</dbReference>
<sequence>MSGSEAAAEMCREVKDLLIEGAKYTANGDLEKAVKCYTKVLDLESQKPEPYVLLARCLYQTGLKRNDIFGGQQGDGQLGQGEDDEEEDDEDMSDSEESSSSDRNRPAVGPLNSRLYQFDHEEEEELDDVEPRDEPGEEDVREGSIPEGSDEADEERSDDDLSPADGFENYLQGDLFENALELLYRARIMYMESAKPSEEMPEDFQMKLVEVYDLLGDIDQELEDFAQAVRDYDEAISMCQNASSQESNDQILTIYMKLAEALKWMDPASDITPEQHKEHLIKIKRLLKARIRSGETIHIEEDELRLQKINEDLKALKANPQEAGLDKNSMMQAILKQALEATKRGEVNDLSKMVKKNRKKPL</sequence>
<accession>A0A7G3ZH62</accession>
<evidence type="ECO:0000256" key="4">
    <source>
        <dbReference type="ARBA" id="ARBA00022803"/>
    </source>
</evidence>
<evidence type="ECO:0000256" key="1">
    <source>
        <dbReference type="ARBA" id="ARBA00004123"/>
    </source>
</evidence>
<dbReference type="Proteomes" id="UP000515788">
    <property type="component" value="Chromosome 4"/>
</dbReference>